<evidence type="ECO:0000313" key="1">
    <source>
        <dbReference type="EMBL" id="GLK11087.1"/>
    </source>
</evidence>
<organism evidence="1 2">
    <name type="scientific">Streptosporangium carneum</name>
    <dbReference type="NCBI Taxonomy" id="47481"/>
    <lineage>
        <taxon>Bacteria</taxon>
        <taxon>Bacillati</taxon>
        <taxon>Actinomycetota</taxon>
        <taxon>Actinomycetes</taxon>
        <taxon>Streptosporangiales</taxon>
        <taxon>Streptosporangiaceae</taxon>
        <taxon>Streptosporangium</taxon>
    </lineage>
</organism>
<comment type="caution">
    <text evidence="1">The sequence shown here is derived from an EMBL/GenBank/DDBJ whole genome shotgun (WGS) entry which is preliminary data.</text>
</comment>
<evidence type="ECO:0000313" key="2">
    <source>
        <dbReference type="Proteomes" id="UP001143474"/>
    </source>
</evidence>
<gene>
    <name evidence="1" type="ORF">GCM10017600_44930</name>
</gene>
<keyword evidence="2" id="KW-1185">Reference proteome</keyword>
<dbReference type="Proteomes" id="UP001143474">
    <property type="component" value="Unassembled WGS sequence"/>
</dbReference>
<proteinExistence type="predicted"/>
<reference evidence="1" key="1">
    <citation type="journal article" date="2014" name="Int. J. Syst. Evol. Microbiol.">
        <title>Complete genome sequence of Corynebacterium casei LMG S-19264T (=DSM 44701T), isolated from a smear-ripened cheese.</title>
        <authorList>
            <consortium name="US DOE Joint Genome Institute (JGI-PGF)"/>
            <person name="Walter F."/>
            <person name="Albersmeier A."/>
            <person name="Kalinowski J."/>
            <person name="Ruckert C."/>
        </authorList>
    </citation>
    <scope>NUCLEOTIDE SEQUENCE</scope>
    <source>
        <strain evidence="1">VKM Ac-2007</strain>
    </source>
</reference>
<name>A0A9W6I2Z2_9ACTN</name>
<accession>A0A9W6I2Z2</accession>
<dbReference type="AlphaFoldDB" id="A0A9W6I2Z2"/>
<protein>
    <submittedName>
        <fullName evidence="1">Uncharacterized protein</fullName>
    </submittedName>
</protein>
<sequence>MWIAGTVKANQPTHAIVSKTVSLGELHGPNVELLIELHEAVVQIEEGQSLHGNRARPALPPWLMRSVPMLIRVT</sequence>
<reference evidence="1" key="2">
    <citation type="submission" date="2023-01" db="EMBL/GenBank/DDBJ databases">
        <authorList>
            <person name="Sun Q."/>
            <person name="Evtushenko L."/>
        </authorList>
    </citation>
    <scope>NUCLEOTIDE SEQUENCE</scope>
    <source>
        <strain evidence="1">VKM Ac-2007</strain>
    </source>
</reference>
<dbReference type="EMBL" id="BSEV01000010">
    <property type="protein sequence ID" value="GLK11087.1"/>
    <property type="molecule type" value="Genomic_DNA"/>
</dbReference>